<keyword evidence="1" id="KW-0472">Membrane</keyword>
<feature type="transmembrane region" description="Helical" evidence="1">
    <location>
        <begin position="83"/>
        <end position="107"/>
    </location>
</feature>
<evidence type="ECO:0000256" key="1">
    <source>
        <dbReference type="SAM" id="Phobius"/>
    </source>
</evidence>
<evidence type="ECO:0000313" key="2">
    <source>
        <dbReference type="EMBL" id="MEQ2520760.1"/>
    </source>
</evidence>
<name>A0ABV1GFY5_9FIRM</name>
<dbReference type="RefSeq" id="WP_349216305.1">
    <property type="nucleotide sequence ID" value="NZ_JBBMFA010000095.1"/>
</dbReference>
<dbReference type="Proteomes" id="UP001477672">
    <property type="component" value="Unassembled WGS sequence"/>
</dbReference>
<evidence type="ECO:0000313" key="3">
    <source>
        <dbReference type="Proteomes" id="UP001477672"/>
    </source>
</evidence>
<dbReference type="Pfam" id="PF01944">
    <property type="entry name" value="SpoIIM"/>
    <property type="match status" value="1"/>
</dbReference>
<dbReference type="InterPro" id="IPR002798">
    <property type="entry name" value="SpoIIM-like"/>
</dbReference>
<organism evidence="2 3">
    <name type="scientific">Ruthenibacterium intestinale</name>
    <dbReference type="NCBI Taxonomy" id="3133163"/>
    <lineage>
        <taxon>Bacteria</taxon>
        <taxon>Bacillati</taxon>
        <taxon>Bacillota</taxon>
        <taxon>Clostridia</taxon>
        <taxon>Eubacteriales</taxon>
        <taxon>Oscillospiraceae</taxon>
        <taxon>Ruthenibacterium</taxon>
    </lineage>
</organism>
<keyword evidence="1" id="KW-0812">Transmembrane</keyword>
<proteinExistence type="predicted"/>
<feature type="transmembrane region" description="Helical" evidence="1">
    <location>
        <begin position="187"/>
        <end position="210"/>
    </location>
</feature>
<dbReference type="PROSITE" id="PS51257">
    <property type="entry name" value="PROKAR_LIPOPROTEIN"/>
    <property type="match status" value="1"/>
</dbReference>
<keyword evidence="3" id="KW-1185">Reference proteome</keyword>
<reference evidence="2 3" key="1">
    <citation type="submission" date="2024-03" db="EMBL/GenBank/DDBJ databases">
        <title>Human intestinal bacterial collection.</title>
        <authorList>
            <person name="Pauvert C."/>
            <person name="Hitch T.C.A."/>
            <person name="Clavel T."/>
        </authorList>
    </citation>
    <scope>NUCLEOTIDE SEQUENCE [LARGE SCALE GENOMIC DNA]</scope>
    <source>
        <strain evidence="2 3">CLA-JM-H11</strain>
    </source>
</reference>
<sequence>MISSARVKKLRAHRLPYKKSGSWIYTIFACITLSGVLLGSLWEGYARASSNEYAGYFVLQYLARYEASVSFRTLLGSIVWPSMFPLLFLIYNGFSCIGIPFVLFVPLLKGFSIGSISGYLYSTYGLQGMATVLILFFLPQMIQLWAVLLLSQASAHASIGLLMHHFTGDVINVTDRLARMLRMSAKALLLTLTACVLESILTVVFAPVLFK</sequence>
<feature type="transmembrane region" description="Helical" evidence="1">
    <location>
        <begin position="21"/>
        <end position="42"/>
    </location>
</feature>
<accession>A0ABV1GFY5</accession>
<comment type="caution">
    <text evidence="2">The sequence shown here is derived from an EMBL/GenBank/DDBJ whole genome shotgun (WGS) entry which is preliminary data.</text>
</comment>
<gene>
    <name evidence="2" type="ORF">WMO24_10005</name>
</gene>
<protein>
    <submittedName>
        <fullName evidence="2">Stage II sporulation protein M</fullName>
    </submittedName>
</protein>
<keyword evidence="1" id="KW-1133">Transmembrane helix</keyword>
<dbReference type="EMBL" id="JBBMFA010000095">
    <property type="protein sequence ID" value="MEQ2520760.1"/>
    <property type="molecule type" value="Genomic_DNA"/>
</dbReference>
<feature type="transmembrane region" description="Helical" evidence="1">
    <location>
        <begin position="144"/>
        <end position="166"/>
    </location>
</feature>
<feature type="transmembrane region" description="Helical" evidence="1">
    <location>
        <begin position="119"/>
        <end position="138"/>
    </location>
</feature>